<accession>A0AAD6EXN9</accession>
<dbReference type="PANTHER" id="PTHR23024">
    <property type="entry name" value="ARYLACETAMIDE DEACETYLASE"/>
    <property type="match status" value="1"/>
</dbReference>
<comment type="caution">
    <text evidence="2">The sequence shown here is derived from an EMBL/GenBank/DDBJ whole genome shotgun (WGS) entry which is preliminary data.</text>
</comment>
<dbReference type="Proteomes" id="UP001210211">
    <property type="component" value="Unassembled WGS sequence"/>
</dbReference>
<keyword evidence="3" id="KW-1185">Reference proteome</keyword>
<organism evidence="2 3">
    <name type="scientific">Rhynchospora tenuis</name>
    <dbReference type="NCBI Taxonomy" id="198213"/>
    <lineage>
        <taxon>Eukaryota</taxon>
        <taxon>Viridiplantae</taxon>
        <taxon>Streptophyta</taxon>
        <taxon>Embryophyta</taxon>
        <taxon>Tracheophyta</taxon>
        <taxon>Spermatophyta</taxon>
        <taxon>Magnoliopsida</taxon>
        <taxon>Liliopsida</taxon>
        <taxon>Poales</taxon>
        <taxon>Cyperaceae</taxon>
        <taxon>Cyperoideae</taxon>
        <taxon>Rhynchosporeae</taxon>
        <taxon>Rhynchospora</taxon>
    </lineage>
</organism>
<dbReference type="EMBL" id="JAMRDG010000001">
    <property type="protein sequence ID" value="KAJ3705011.1"/>
    <property type="molecule type" value="Genomic_DNA"/>
</dbReference>
<dbReference type="AlphaFoldDB" id="A0AAD6EXN9"/>
<dbReference type="InterPro" id="IPR013094">
    <property type="entry name" value="AB_hydrolase_3"/>
</dbReference>
<dbReference type="Gene3D" id="3.40.50.1820">
    <property type="entry name" value="alpha/beta hydrolase"/>
    <property type="match status" value="1"/>
</dbReference>
<reference evidence="2 3" key="1">
    <citation type="journal article" date="2022" name="Cell">
        <title>Repeat-based holocentromeres influence genome architecture and karyotype evolution.</title>
        <authorList>
            <person name="Hofstatter P.G."/>
            <person name="Thangavel G."/>
            <person name="Lux T."/>
            <person name="Neumann P."/>
            <person name="Vondrak T."/>
            <person name="Novak P."/>
            <person name="Zhang M."/>
            <person name="Costa L."/>
            <person name="Castellani M."/>
            <person name="Scott A."/>
            <person name="Toegelov H."/>
            <person name="Fuchs J."/>
            <person name="Mata-Sucre Y."/>
            <person name="Dias Y."/>
            <person name="Vanzela A.L.L."/>
            <person name="Huettel B."/>
            <person name="Almeida C.C.S."/>
            <person name="Simkova H."/>
            <person name="Souza G."/>
            <person name="Pedrosa-Harand A."/>
            <person name="Macas J."/>
            <person name="Mayer K.F.X."/>
            <person name="Houben A."/>
            <person name="Marques A."/>
        </authorList>
    </citation>
    <scope>NUCLEOTIDE SEQUENCE [LARGE SCALE GENOMIC DNA]</scope>
    <source>
        <strain evidence="2">RhyTen1mFocal</strain>
    </source>
</reference>
<feature type="domain" description="Alpha/beta hydrolase fold-3" evidence="1">
    <location>
        <begin position="68"/>
        <end position="281"/>
    </location>
</feature>
<protein>
    <recommendedName>
        <fullName evidence="1">Alpha/beta hydrolase fold-3 domain-containing protein</fullName>
    </recommendedName>
</protein>
<evidence type="ECO:0000313" key="3">
    <source>
        <dbReference type="Proteomes" id="UP001210211"/>
    </source>
</evidence>
<dbReference type="SUPFAM" id="SSF53474">
    <property type="entry name" value="alpha/beta-Hydrolases"/>
    <property type="match status" value="1"/>
</dbReference>
<gene>
    <name evidence="2" type="ORF">LUZ61_008716</name>
</gene>
<dbReference type="PANTHER" id="PTHR23024:SF660">
    <property type="entry name" value="OS08G0475400 PROTEIN"/>
    <property type="match status" value="1"/>
</dbReference>
<sequence>MDEVIYKLDNIIKIYNSGRAERFVATQIVPPSTDPTTGVSCKDVTITPNVSARLYLPKLDADKKVPVLVYYHGGAFCVGSAFDIPWHSYTTALAAKANVIIISIQYRLAPEHPVPVAYEDSYAAFDWVISHADGGSEQLLANHGDLNRLFILGESAGANIVHHVAMYGGAKVHGALLLHPYFLSSKEVESEKKDPQAAENLKGLWKIVCPKTSGLDDPLINPLAEAAPPLGKLRCKRILITVAEKDALRDRGQAYCEKLKESEWKGEVKIWEAAGEGHCFFLANPVSEMALEQDEIVAEFLNKE</sequence>
<evidence type="ECO:0000259" key="1">
    <source>
        <dbReference type="Pfam" id="PF07859"/>
    </source>
</evidence>
<dbReference type="Pfam" id="PF07859">
    <property type="entry name" value="Abhydrolase_3"/>
    <property type="match status" value="1"/>
</dbReference>
<dbReference type="InterPro" id="IPR029058">
    <property type="entry name" value="AB_hydrolase_fold"/>
</dbReference>
<dbReference type="InterPro" id="IPR050466">
    <property type="entry name" value="Carboxylest/Gibb_receptor"/>
</dbReference>
<name>A0AAD6EXN9_9POAL</name>
<proteinExistence type="predicted"/>
<evidence type="ECO:0000313" key="2">
    <source>
        <dbReference type="EMBL" id="KAJ3705011.1"/>
    </source>
</evidence>
<dbReference type="GO" id="GO:0016787">
    <property type="term" value="F:hydrolase activity"/>
    <property type="evidence" value="ECO:0007669"/>
    <property type="project" value="InterPro"/>
</dbReference>